<evidence type="ECO:0000313" key="6">
    <source>
        <dbReference type="Proteomes" id="UP000016064"/>
    </source>
</evidence>
<feature type="coiled-coil region" evidence="1">
    <location>
        <begin position="87"/>
        <end position="223"/>
    </location>
</feature>
<keyword evidence="2" id="KW-1133">Transmembrane helix</keyword>
<reference evidence="5 6" key="1">
    <citation type="submission" date="2013-07" db="EMBL/GenBank/DDBJ databases">
        <title>Isolation of a new Chlamydia species from the feral Sacred Ibis (Threskiornis aethiopicus): Chlamydia ibidis.</title>
        <authorList>
            <person name="Vorimore F."/>
            <person name="Hsia R.-C."/>
            <person name="Huot-Creasy H."/>
            <person name="Bastian S."/>
            <person name="Deruyter L."/>
            <person name="Passet A."/>
            <person name="Sachse K."/>
            <person name="Bavoil P."/>
            <person name="Myers G."/>
            <person name="Laroucau K."/>
        </authorList>
    </citation>
    <scope>NUCLEOTIDE SEQUENCE [LARGE SCALE GENOMIC DNA]</scope>
    <source>
        <strain evidence="5 6">10-1398/6</strain>
    </source>
</reference>
<keyword evidence="1" id="KW-0175">Coiled coil</keyword>
<evidence type="ECO:0000256" key="2">
    <source>
        <dbReference type="SAM" id="Phobius"/>
    </source>
</evidence>
<protein>
    <submittedName>
        <fullName evidence="5">Uncharacterized protein</fullName>
    </submittedName>
</protein>
<sequence>MSFVKKILCPISQYRNSFFFTIAYCLPISCLPFFPTSQTKYSYLIFSIISSTGWLFAIGRREKQLKAATNQLLQKKINKIIEGDEGLRQIRDSINAKKHESELLKRQNQKLLNQMICIRDAFLKSKQDTQQIETTTNLLREENHRLQLQLDALSQECKEKTGENQQLSRELAETLAYQQALNEEYQATFAEQHSMLDKRQIYIGKLESKVQDLMCEIQNLLQLESRMANNLSQPSVFSTNQDNSSQLLLELKKIAFKVENAGATTSLTASRYLHTDTGIQNYSLECRQLFENLREENLGMIFIYSKKSRRHVFANSLFKTWTGHSVEDFLNTNEGVVVSGIEQWETDLYLHGRQESLGKVVVNTRLYGHIPFHYCLTTLNKGPLHNHVLGVLYPVHSSALRGHADS</sequence>
<comment type="caution">
    <text evidence="5">The sequence shown here is derived from an EMBL/GenBank/DDBJ whole genome shotgun (WGS) entry which is preliminary data.</text>
</comment>
<feature type="domain" description="UPF0242" evidence="4">
    <location>
        <begin position="245"/>
        <end position="394"/>
    </location>
</feature>
<proteinExistence type="predicted"/>
<feature type="domain" description="UPF0242" evidence="3">
    <location>
        <begin position="25"/>
        <end position="224"/>
    </location>
</feature>
<evidence type="ECO:0000259" key="3">
    <source>
        <dbReference type="Pfam" id="PF06785"/>
    </source>
</evidence>
<keyword evidence="6" id="KW-1185">Reference proteome</keyword>
<feature type="transmembrane region" description="Helical" evidence="2">
    <location>
        <begin position="16"/>
        <end position="35"/>
    </location>
</feature>
<organism evidence="5 6">
    <name type="scientific">Chlamydia ibidis 10-1398/6</name>
    <dbReference type="NCBI Taxonomy" id="1046581"/>
    <lineage>
        <taxon>Bacteria</taxon>
        <taxon>Pseudomonadati</taxon>
        <taxon>Chlamydiota</taxon>
        <taxon>Chlamydiia</taxon>
        <taxon>Chlamydiales</taxon>
        <taxon>Chlamydiaceae</taxon>
        <taxon>Chlamydia/Chlamydophila group</taxon>
        <taxon>Chlamydia</taxon>
    </lineage>
</organism>
<name>A0ABN0MZV0_9CHLA</name>
<keyword evidence="2" id="KW-0812">Transmembrane</keyword>
<evidence type="ECO:0000313" key="5">
    <source>
        <dbReference type="EMBL" id="EQM62888.1"/>
    </source>
</evidence>
<dbReference type="InterPro" id="IPR009623">
    <property type="entry name" value="UPF0242_N"/>
</dbReference>
<gene>
    <name evidence="5" type="ORF">H359_0016</name>
</gene>
<dbReference type="InterPro" id="IPR040578">
    <property type="entry name" value="UPF0242_PAS"/>
</dbReference>
<accession>A0ABN0MZV0</accession>
<dbReference type="Pfam" id="PF06785">
    <property type="entry name" value="UPF0242"/>
    <property type="match status" value="1"/>
</dbReference>
<dbReference type="Proteomes" id="UP000016064">
    <property type="component" value="Unassembled WGS sequence"/>
</dbReference>
<dbReference type="RefSeq" id="WP_020370672.1">
    <property type="nucleotide sequence ID" value="NZ_APJW01000001.1"/>
</dbReference>
<evidence type="ECO:0000259" key="4">
    <source>
        <dbReference type="Pfam" id="PF18095"/>
    </source>
</evidence>
<dbReference type="Pfam" id="PF18095">
    <property type="entry name" value="PAS_12"/>
    <property type="match status" value="1"/>
</dbReference>
<keyword evidence="2" id="KW-0472">Membrane</keyword>
<evidence type="ECO:0000256" key="1">
    <source>
        <dbReference type="SAM" id="Coils"/>
    </source>
</evidence>
<dbReference type="EMBL" id="APJW01000001">
    <property type="protein sequence ID" value="EQM62888.1"/>
    <property type="molecule type" value="Genomic_DNA"/>
</dbReference>
<feature type="transmembrane region" description="Helical" evidence="2">
    <location>
        <begin position="41"/>
        <end position="58"/>
    </location>
</feature>